<gene>
    <name evidence="2" type="ORF">PPENT_87.1.T0100033</name>
</gene>
<dbReference type="EMBL" id="CAJJDO010000010">
    <property type="protein sequence ID" value="CAD8141281.1"/>
    <property type="molecule type" value="Genomic_DNA"/>
</dbReference>
<dbReference type="Proteomes" id="UP000689195">
    <property type="component" value="Unassembled WGS sequence"/>
</dbReference>
<keyword evidence="3" id="KW-1185">Reference proteome</keyword>
<sequence>MVLRVQLFIQCKIMQNVGNIGGGLLFKMNQRTFLIKESIITNNFANFGAGIYLQGKLNINEENFIQSFFQYNNIDQEQQLVEFPTHLSLLINSMEMQSEEIKINNITLRSLLVKPYNTIEQGVSKISQYLMIPSQQVIKDYEIFIPSQQISFNIFNDLQIEVKNSRNEQVLMTYQILCQASQLNLEFNQDLQLNESQFIATLYLQENSYTYDLGSIQFHFNPYQDENEYIQILISCTEQDRTEYLYYLIKARTYKCQLGEFYADEGCQICESIFGFYSVTYNATKCSIFDKIKFANITSNSIQLFEGFWRPNLYSDYTEFCFKNVKFCKGGWMVGNELCSIGRIGGLCEECDTHNIRGEGQFFKNQSDAECFDLICNQNMVQINGCINIVTNYSQNQTISISNSNFFLNNGTNGIAIYSSGIAISIAKCKIIQNIGALGGGLFLEINNIPFLIKESIIINNFADKGGGIYFQGQSHINQENFIQSLIQFNNANTESRNFFEFPAHLSLIINSQEMQSEEIQISNITLRSLLLKPYKIIEQGVCKTSSYLMIPSEQVIKDYKIFIPSQQVSLNIFDEFQISLRNSRNELLTNSQLLFCQVSQINLEFNQDFQLDESQIIATLQADYNSYTFDLGSISFHFNPFQEKNEYIQILISCSSLESTEYLYYLIKARTYKCQLGEFYADEGCQICESIYGFYSVTYNATKCSIFDKIKFANITSNSIQLFEGFWRPNLYSDYTEFCFKNVKFCKGGWMVGNELCSIGRIGGLCEECDTHNIRGEGQFFKNQSDAECFGCSINTITPFILTSLWAIITILITLRSIEKSNQLFFSCKLNFKPNIAKILFKLGQDMESIFIKMVINYLWIFSVIFTFNINFSISLSLIESTSNASQFMAFNLDCFISNTFENELIYLRIIATFILILIQFIIIQLGYNLYTLLTKGRFQRSIISNTLLYLYVSNYSSLIKQFCSIVSKRIISNIQYVQGDVSLIYGTQNHFQWMYVFAIPGLTIFGLLIPLFFFFLLLNKQGKLAIIKVRRHICYLFNEYNQESFFWEQIKFLKKTSIILVLTFFESNILFKASLLGLCLLVYQLLAGKQQPYIISSLNNLDLQTGQICSIAIFIATAKYVNEQEGENTSAQILQIVILILFIKLCSLFIFDIFKGYAKKYKVQMFTLIYKIIRNIKPNCMKAESINNVITQLKLKEIRLKSNYQILKMASQEQIKRQKCNYQAIVNQNLPSLNRYKKYDSATNQFLLTIEQ</sequence>
<accession>A0A8S1SIT7</accession>
<protein>
    <recommendedName>
        <fullName evidence="4">Transmembrane protein</fullName>
    </recommendedName>
</protein>
<organism evidence="2 3">
    <name type="scientific">Paramecium pentaurelia</name>
    <dbReference type="NCBI Taxonomy" id="43138"/>
    <lineage>
        <taxon>Eukaryota</taxon>
        <taxon>Sar</taxon>
        <taxon>Alveolata</taxon>
        <taxon>Ciliophora</taxon>
        <taxon>Intramacronucleata</taxon>
        <taxon>Oligohymenophorea</taxon>
        <taxon>Peniculida</taxon>
        <taxon>Parameciidae</taxon>
        <taxon>Paramecium</taxon>
    </lineage>
</organism>
<dbReference type="PANTHER" id="PTHR11319">
    <property type="entry name" value="G PROTEIN-COUPLED RECEPTOR-RELATED"/>
    <property type="match status" value="1"/>
</dbReference>
<reference evidence="2" key="1">
    <citation type="submission" date="2021-01" db="EMBL/GenBank/DDBJ databases">
        <authorList>
            <consortium name="Genoscope - CEA"/>
            <person name="William W."/>
        </authorList>
    </citation>
    <scope>NUCLEOTIDE SEQUENCE</scope>
</reference>
<dbReference type="AlphaFoldDB" id="A0A8S1SIT7"/>
<feature type="transmembrane region" description="Helical" evidence="1">
    <location>
        <begin position="995"/>
        <end position="1020"/>
    </location>
</feature>
<proteinExistence type="predicted"/>
<evidence type="ECO:0008006" key="4">
    <source>
        <dbReference type="Google" id="ProtNLM"/>
    </source>
</evidence>
<feature type="transmembrane region" description="Helical" evidence="1">
    <location>
        <begin position="907"/>
        <end position="932"/>
    </location>
</feature>
<feature type="transmembrane region" description="Helical" evidence="1">
    <location>
        <begin position="1135"/>
        <end position="1156"/>
    </location>
</feature>
<keyword evidence="1" id="KW-0472">Membrane</keyword>
<evidence type="ECO:0000313" key="2">
    <source>
        <dbReference type="EMBL" id="CAD8141281.1"/>
    </source>
</evidence>
<feature type="transmembrane region" description="Helical" evidence="1">
    <location>
        <begin position="1060"/>
        <end position="1085"/>
    </location>
</feature>
<evidence type="ECO:0000313" key="3">
    <source>
        <dbReference type="Proteomes" id="UP000689195"/>
    </source>
</evidence>
<feature type="transmembrane region" description="Helical" evidence="1">
    <location>
        <begin position="856"/>
        <end position="880"/>
    </location>
</feature>
<dbReference type="PANTHER" id="PTHR11319:SF35">
    <property type="entry name" value="OUTER MEMBRANE PROTEIN PMPC-RELATED"/>
    <property type="match status" value="1"/>
</dbReference>
<keyword evidence="1" id="KW-1133">Transmembrane helix</keyword>
<comment type="caution">
    <text evidence="2">The sequence shown here is derived from an EMBL/GenBank/DDBJ whole genome shotgun (WGS) entry which is preliminary data.</text>
</comment>
<name>A0A8S1SIT7_9CILI</name>
<evidence type="ECO:0000256" key="1">
    <source>
        <dbReference type="SAM" id="Phobius"/>
    </source>
</evidence>
<keyword evidence="1" id="KW-0812">Transmembrane</keyword>